<gene>
    <name evidence="1" type="ORF">WUBG_06464</name>
</gene>
<dbReference type="Proteomes" id="UP000004810">
    <property type="component" value="Unassembled WGS sequence"/>
</dbReference>
<proteinExistence type="predicted"/>
<organism evidence="1 2">
    <name type="scientific">Wuchereria bancrofti</name>
    <dbReference type="NCBI Taxonomy" id="6293"/>
    <lineage>
        <taxon>Eukaryota</taxon>
        <taxon>Metazoa</taxon>
        <taxon>Ecdysozoa</taxon>
        <taxon>Nematoda</taxon>
        <taxon>Chromadorea</taxon>
        <taxon>Rhabditida</taxon>
        <taxon>Spirurina</taxon>
        <taxon>Spiruromorpha</taxon>
        <taxon>Filarioidea</taxon>
        <taxon>Onchocercidae</taxon>
        <taxon>Wuchereria</taxon>
    </lineage>
</organism>
<evidence type="ECO:0000313" key="2">
    <source>
        <dbReference type="Proteomes" id="UP000004810"/>
    </source>
</evidence>
<accession>J9B6H9</accession>
<evidence type="ECO:0000313" key="1">
    <source>
        <dbReference type="EMBL" id="EJW82625.1"/>
    </source>
</evidence>
<sequence length="107" mass="12734">MKGAMKLVDKSIRFWKLSNKDQEKQQTAQEQYRTTPRAYTGKMLPCPQLGPEMKHQNFIRKHPVSSEILLLFTIMAANRIEKYNVHYYYNVNYSNYNFEIASDRYSS</sequence>
<dbReference type="AlphaFoldDB" id="J9B6H9"/>
<comment type="caution">
    <text evidence="1">The sequence shown here is derived from an EMBL/GenBank/DDBJ whole genome shotgun (WGS) entry which is preliminary data.</text>
</comment>
<reference evidence="2" key="1">
    <citation type="submission" date="2012-08" db="EMBL/GenBank/DDBJ databases">
        <title>The Genome Sequence of Wuchereria bancrofti.</title>
        <authorList>
            <person name="Nutman T.B."/>
            <person name="Fink D.L."/>
            <person name="Russ C."/>
            <person name="Young S."/>
            <person name="Zeng Q."/>
            <person name="Koehrsen M."/>
            <person name="Alvarado L."/>
            <person name="Berlin A."/>
            <person name="Chapman S.B."/>
            <person name="Chen Z."/>
            <person name="Freedman E."/>
            <person name="Gellesch M."/>
            <person name="Goldberg J."/>
            <person name="Griggs A."/>
            <person name="Gujja S."/>
            <person name="Heilman E.R."/>
            <person name="Heiman D."/>
            <person name="Hepburn T."/>
            <person name="Howarth C."/>
            <person name="Jen D."/>
            <person name="Larson L."/>
            <person name="Lewis B."/>
            <person name="Mehta T."/>
            <person name="Park D."/>
            <person name="Pearson M."/>
            <person name="Roberts A."/>
            <person name="Saif S."/>
            <person name="Shea T."/>
            <person name="Shenoy N."/>
            <person name="Sisk P."/>
            <person name="Stolte C."/>
            <person name="Sykes S."/>
            <person name="Walk T."/>
            <person name="White J."/>
            <person name="Yandava C."/>
            <person name="Haas B."/>
            <person name="Henn M.R."/>
            <person name="Nusbaum C."/>
            <person name="Birren B."/>
        </authorList>
    </citation>
    <scope>NUCLEOTIDE SEQUENCE [LARGE SCALE GENOMIC DNA]</scope>
    <source>
        <strain evidence="2">NA</strain>
    </source>
</reference>
<protein>
    <submittedName>
        <fullName evidence="1">Uncharacterized protein</fullName>
    </submittedName>
</protein>
<name>J9B6H9_WUCBA</name>
<dbReference type="EMBL" id="ADBV01002747">
    <property type="protein sequence ID" value="EJW82625.1"/>
    <property type="molecule type" value="Genomic_DNA"/>
</dbReference>